<dbReference type="Gene3D" id="3.30.390.30">
    <property type="match status" value="1"/>
</dbReference>
<dbReference type="Gene3D" id="3.50.50.60">
    <property type="entry name" value="FAD/NAD(P)-binding domain"/>
    <property type="match status" value="2"/>
</dbReference>
<dbReference type="Pfam" id="PF02852">
    <property type="entry name" value="Pyr_redox_dim"/>
    <property type="match status" value="1"/>
</dbReference>
<name>A0A494WKZ2_CLOS5</name>
<evidence type="ECO:0000256" key="2">
    <source>
        <dbReference type="ARBA" id="ARBA00022630"/>
    </source>
</evidence>
<dbReference type="EMBL" id="CP036170">
    <property type="protein sequence ID" value="QBF74722.1"/>
    <property type="molecule type" value="Genomic_DNA"/>
</dbReference>
<feature type="domain" description="FAD/NAD(P)-binding" evidence="9">
    <location>
        <begin position="7"/>
        <end position="317"/>
    </location>
</feature>
<evidence type="ECO:0000256" key="3">
    <source>
        <dbReference type="ARBA" id="ARBA00022827"/>
    </source>
</evidence>
<feature type="binding site" evidence="6">
    <location>
        <position position="52"/>
    </location>
    <ligand>
        <name>FAD</name>
        <dbReference type="ChEBI" id="CHEBI:57692"/>
    </ligand>
</feature>
<dbReference type="PRINTS" id="PR00368">
    <property type="entry name" value="FADPNR"/>
</dbReference>
<feature type="disulfide bond" description="Redox-active" evidence="7">
    <location>
        <begin position="43"/>
        <end position="48"/>
    </location>
</feature>
<keyword evidence="6" id="KW-0547">Nucleotide-binding</keyword>
<dbReference type="OrthoDB" id="9802028at2"/>
<dbReference type="InterPro" id="IPR023753">
    <property type="entry name" value="FAD/NAD-binding_dom"/>
</dbReference>
<dbReference type="PIRSF" id="PIRSF000350">
    <property type="entry name" value="Mercury_reductase_MerA"/>
    <property type="match status" value="1"/>
</dbReference>
<evidence type="ECO:0000313" key="11">
    <source>
        <dbReference type="Proteomes" id="UP000289664"/>
    </source>
</evidence>
<protein>
    <submittedName>
        <fullName evidence="10">Putative pyridine nucleotide-disulfide oxidoreductase RclA</fullName>
    </submittedName>
</protein>
<evidence type="ECO:0000256" key="5">
    <source>
        <dbReference type="PIRSR" id="PIRSR000350-2"/>
    </source>
</evidence>
<evidence type="ECO:0000256" key="7">
    <source>
        <dbReference type="PIRSR" id="PIRSR000350-4"/>
    </source>
</evidence>
<dbReference type="Proteomes" id="UP000289664">
    <property type="component" value="Chromosome"/>
</dbReference>
<keyword evidence="11" id="KW-1185">Reference proteome</keyword>
<organism evidence="10 11">
    <name type="scientific">Clostridium scindens (strain ATCC 35704 / DSM 5676 / VPI 13733 / 19)</name>
    <dbReference type="NCBI Taxonomy" id="411468"/>
    <lineage>
        <taxon>Bacteria</taxon>
        <taxon>Bacillati</taxon>
        <taxon>Bacillota</taxon>
        <taxon>Clostridia</taxon>
        <taxon>Lachnospirales</taxon>
        <taxon>Lachnospiraceae</taxon>
    </lineage>
</organism>
<comment type="cofactor">
    <cofactor evidence="6">
        <name>FAD</name>
        <dbReference type="ChEBI" id="CHEBI:57692"/>
    </cofactor>
    <text evidence="6">Binds 1 FAD per subunit.</text>
</comment>
<evidence type="ECO:0000256" key="6">
    <source>
        <dbReference type="PIRSR" id="PIRSR000350-3"/>
    </source>
</evidence>
<evidence type="ECO:0000259" key="9">
    <source>
        <dbReference type="Pfam" id="PF07992"/>
    </source>
</evidence>
<keyword evidence="4" id="KW-0560">Oxidoreductase</keyword>
<proteinExistence type="inferred from homology"/>
<feature type="binding site" evidence="6">
    <location>
        <position position="267"/>
    </location>
    <ligand>
        <name>NAD(+)</name>
        <dbReference type="ChEBI" id="CHEBI:57540"/>
    </ligand>
</feature>
<feature type="domain" description="Pyridine nucleotide-disulphide oxidoreductase dimerisation" evidence="8">
    <location>
        <begin position="344"/>
        <end position="451"/>
    </location>
</feature>
<dbReference type="InterPro" id="IPR001100">
    <property type="entry name" value="Pyr_nuc-diS_OxRdtase"/>
</dbReference>
<dbReference type="FunFam" id="3.30.390.30:FF:000001">
    <property type="entry name" value="Dihydrolipoyl dehydrogenase"/>
    <property type="match status" value="1"/>
</dbReference>
<evidence type="ECO:0000256" key="4">
    <source>
        <dbReference type="ARBA" id="ARBA00023002"/>
    </source>
</evidence>
<dbReference type="PRINTS" id="PR00411">
    <property type="entry name" value="PNDRDTASEI"/>
</dbReference>
<evidence type="ECO:0000256" key="1">
    <source>
        <dbReference type="ARBA" id="ARBA00007532"/>
    </source>
</evidence>
<dbReference type="GO" id="GO:0050660">
    <property type="term" value="F:flavin adenine dinucleotide binding"/>
    <property type="evidence" value="ECO:0007669"/>
    <property type="project" value="TreeGrafter"/>
</dbReference>
<keyword evidence="2" id="KW-0285">Flavoprotein</keyword>
<feature type="active site" description="Proton acceptor" evidence="5">
    <location>
        <position position="442"/>
    </location>
</feature>
<dbReference type="InterPro" id="IPR004099">
    <property type="entry name" value="Pyr_nucl-diS_OxRdtase_dimer"/>
</dbReference>
<dbReference type="PANTHER" id="PTHR43014:SF4">
    <property type="entry name" value="PYRIDINE NUCLEOTIDE-DISULFIDE OXIDOREDUCTASE RCLA-RELATED"/>
    <property type="match status" value="1"/>
</dbReference>
<sequence length="455" mass="49952">MKKYQDIIIGFGKGGKTLAAALKKAGREVALIEKSDQMYGGTCINVACIPSKFLEHEARRSSIVGGSFEDKARRYKKVIQEKRELVGKLRDKNYKKLAEAAGVDVITGTAFFTDPNHIMVAYQDGRTEGLEGDNFYINTGARPFIPPIKGIHESIHVYISETLMEEERLPKNLVIIGGGYIGVEFASYYSNFGSQVTVIQNGKDFIPREDQEVAQAVLDLLKKKGVRIMESTEVESVRDMDDVALVSVSQDGRQEILRADTVLVATGRRPNVEGLNLDKAGVDLTERGAVKTDEGLRTTASHIWAMGDVAGGLQFTYISLDDSRIVKSQVLGAGERTTLNRGEVPYSIFVDPPFSRVGLTEKQALEAGYTIKKSVLPAQAIPKALVIGRLEGLLKAIIDEESGKILGAHLFCAESQEMINIIKMAMDADLPYTVLRDCIFTHPTMSEALNDLFAL</sequence>
<feature type="binding site" evidence="6">
    <location>
        <begin position="177"/>
        <end position="184"/>
    </location>
    <ligand>
        <name>NAD(+)</name>
        <dbReference type="ChEBI" id="CHEBI:57540"/>
    </ligand>
</feature>
<dbReference type="PANTHER" id="PTHR43014">
    <property type="entry name" value="MERCURIC REDUCTASE"/>
    <property type="match status" value="1"/>
</dbReference>
<dbReference type="Pfam" id="PF07992">
    <property type="entry name" value="Pyr_redox_2"/>
    <property type="match status" value="1"/>
</dbReference>
<dbReference type="SUPFAM" id="SSF55424">
    <property type="entry name" value="FAD/NAD-linked reductases, dimerisation (C-terminal) domain"/>
    <property type="match status" value="1"/>
</dbReference>
<evidence type="ECO:0000259" key="8">
    <source>
        <dbReference type="Pfam" id="PF02852"/>
    </source>
</evidence>
<accession>A0A494WKZ2</accession>
<keyword evidence="3 6" id="KW-0274">FAD</keyword>
<gene>
    <name evidence="10" type="primary">rclA</name>
    <name evidence="10" type="ORF">HDCHBGLK_02124</name>
</gene>
<dbReference type="GO" id="GO:0003955">
    <property type="term" value="F:NAD(P)H dehydrogenase (quinone) activity"/>
    <property type="evidence" value="ECO:0007669"/>
    <property type="project" value="TreeGrafter"/>
</dbReference>
<dbReference type="KEGG" id="csci:HDCHBGLK_02124"/>
<dbReference type="InterPro" id="IPR036188">
    <property type="entry name" value="FAD/NAD-bd_sf"/>
</dbReference>
<reference evidence="10 11" key="1">
    <citation type="journal article" date="2019" name="Appl. Environ. Microbiol.">
        <title>Clostridium scindens ATCC 35704: integration of nutritional requirements, the complete genome sequence, and global transcriptional responses to bile acids.</title>
        <authorList>
            <person name="Devendran S."/>
            <person name="Shrestha R."/>
            <person name="Alves J.M.P."/>
            <person name="Wolf P.G."/>
            <person name="Ly L."/>
            <person name="Hernandez A.G."/>
            <person name="Mendez-Garcia C."/>
            <person name="Inboden A."/>
            <person name="Wiley J."/>
            <person name="Paul O."/>
            <person name="Allen A."/>
            <person name="Springer E."/>
            <person name="Wright C.L."/>
            <person name="Fields C.J."/>
            <person name="Daniel S.L."/>
            <person name="Ridlon J.M."/>
        </authorList>
    </citation>
    <scope>NUCLEOTIDE SEQUENCE [LARGE SCALE GENOMIC DNA]</scope>
    <source>
        <strain evidence="10 11">ATCC 35704</strain>
    </source>
</reference>
<dbReference type="SUPFAM" id="SSF51905">
    <property type="entry name" value="FAD/NAD(P)-binding domain"/>
    <property type="match status" value="1"/>
</dbReference>
<evidence type="ECO:0000313" key="10">
    <source>
        <dbReference type="EMBL" id="QBF74722.1"/>
    </source>
</evidence>
<dbReference type="AlphaFoldDB" id="A0A494WKZ2"/>
<comment type="similarity">
    <text evidence="1">Belongs to the class-I pyridine nucleotide-disulfide oxidoreductase family.</text>
</comment>
<feature type="binding site" evidence="6">
    <location>
        <position position="308"/>
    </location>
    <ligand>
        <name>FAD</name>
        <dbReference type="ChEBI" id="CHEBI:57692"/>
    </ligand>
</feature>
<dbReference type="InterPro" id="IPR016156">
    <property type="entry name" value="FAD/NAD-linked_Rdtase_dimer_sf"/>
</dbReference>
<keyword evidence="6" id="KW-0520">NAD</keyword>